<dbReference type="Pfam" id="PF12833">
    <property type="entry name" value="HTH_18"/>
    <property type="match status" value="1"/>
</dbReference>
<feature type="domain" description="HTH araC/xylS-type" evidence="3">
    <location>
        <begin position="11"/>
        <end position="85"/>
    </location>
</feature>
<evidence type="ECO:0000256" key="1">
    <source>
        <dbReference type="ARBA" id="ARBA00023015"/>
    </source>
</evidence>
<evidence type="ECO:0000259" key="3">
    <source>
        <dbReference type="PROSITE" id="PS01124"/>
    </source>
</evidence>
<dbReference type="RefSeq" id="WP_307225059.1">
    <property type="nucleotide sequence ID" value="NZ_CP116940.1"/>
</dbReference>
<evidence type="ECO:0000256" key="2">
    <source>
        <dbReference type="ARBA" id="ARBA00023163"/>
    </source>
</evidence>
<sequence length="93" mass="10378">MLTKISSPHFIAIQLGCTEKSLTRAATATISISAEDFISGRITLEAKRLLAHTDFSIGIIAEKLHSLQKFFKRETGSTPAQFRRQEIVFDIVK</sequence>
<dbReference type="SMART" id="SM00342">
    <property type="entry name" value="HTH_ARAC"/>
    <property type="match status" value="1"/>
</dbReference>
<accession>A0ABT9YA66</accession>
<keyword evidence="1" id="KW-0805">Transcription regulation</keyword>
<dbReference type="InterPro" id="IPR009057">
    <property type="entry name" value="Homeodomain-like_sf"/>
</dbReference>
<keyword evidence="5" id="KW-1185">Reference proteome</keyword>
<comment type="caution">
    <text evidence="4">The sequence shown here is derived from an EMBL/GenBank/DDBJ whole genome shotgun (WGS) entry which is preliminary data.</text>
</comment>
<organism evidence="4 5">
    <name type="scientific">Pectinatus haikarae</name>
    <dbReference type="NCBI Taxonomy" id="349096"/>
    <lineage>
        <taxon>Bacteria</taxon>
        <taxon>Bacillati</taxon>
        <taxon>Bacillota</taxon>
        <taxon>Negativicutes</taxon>
        <taxon>Selenomonadales</taxon>
        <taxon>Selenomonadaceae</taxon>
        <taxon>Pectinatus</taxon>
    </lineage>
</organism>
<name>A0ABT9YA66_9FIRM</name>
<dbReference type="PROSITE" id="PS01124">
    <property type="entry name" value="HTH_ARAC_FAMILY_2"/>
    <property type="match status" value="1"/>
</dbReference>
<protein>
    <submittedName>
        <fullName evidence="4">AraC-like DNA-binding protein</fullName>
    </submittedName>
</protein>
<evidence type="ECO:0000313" key="5">
    <source>
        <dbReference type="Proteomes" id="UP001239167"/>
    </source>
</evidence>
<keyword evidence="2" id="KW-0804">Transcription</keyword>
<dbReference type="InterPro" id="IPR018060">
    <property type="entry name" value="HTH_AraC"/>
</dbReference>
<dbReference type="Proteomes" id="UP001239167">
    <property type="component" value="Unassembled WGS sequence"/>
</dbReference>
<dbReference type="EMBL" id="JAUSUE010000020">
    <property type="protein sequence ID" value="MDQ0204738.1"/>
    <property type="molecule type" value="Genomic_DNA"/>
</dbReference>
<gene>
    <name evidence="4" type="ORF">J2S01_002470</name>
</gene>
<proteinExistence type="predicted"/>
<dbReference type="Gene3D" id="1.10.10.60">
    <property type="entry name" value="Homeodomain-like"/>
    <property type="match status" value="1"/>
</dbReference>
<dbReference type="SUPFAM" id="SSF46689">
    <property type="entry name" value="Homeodomain-like"/>
    <property type="match status" value="1"/>
</dbReference>
<reference evidence="4 5" key="1">
    <citation type="submission" date="2023-07" db="EMBL/GenBank/DDBJ databases">
        <title>Genomic Encyclopedia of Type Strains, Phase IV (KMG-IV): sequencing the most valuable type-strain genomes for metagenomic binning, comparative biology and taxonomic classification.</title>
        <authorList>
            <person name="Goeker M."/>
        </authorList>
    </citation>
    <scope>NUCLEOTIDE SEQUENCE [LARGE SCALE GENOMIC DNA]</scope>
    <source>
        <strain evidence="4 5">DSM 16980</strain>
    </source>
</reference>
<evidence type="ECO:0000313" key="4">
    <source>
        <dbReference type="EMBL" id="MDQ0204738.1"/>
    </source>
</evidence>